<dbReference type="AlphaFoldDB" id="A0A1S3JXA3"/>
<dbReference type="PANTHER" id="PTHR46534">
    <property type="entry name" value="IGGFC_BINDING DOMAIN-CONTAINING PROTEIN"/>
    <property type="match status" value="1"/>
</dbReference>
<evidence type="ECO:0000313" key="3">
    <source>
        <dbReference type="RefSeq" id="XP_013415060.1"/>
    </source>
</evidence>
<keyword evidence="2" id="KW-1185">Reference proteome</keyword>
<dbReference type="PANTHER" id="PTHR46534:SF1">
    <property type="entry name" value="IGGFC-BINDING PROTEIN N-TERMINAL DOMAIN-CONTAINING PROTEIN"/>
    <property type="match status" value="1"/>
</dbReference>
<gene>
    <name evidence="3" type="primary">LOC106176994</name>
</gene>
<reference evidence="3" key="1">
    <citation type="submission" date="2025-08" db="UniProtKB">
        <authorList>
            <consortium name="RefSeq"/>
        </authorList>
    </citation>
    <scope>IDENTIFICATION</scope>
    <source>
        <tissue evidence="3">Gonads</tissue>
    </source>
</reference>
<dbReference type="InParanoid" id="A0A1S3JXA3"/>
<dbReference type="RefSeq" id="XP_013415060.1">
    <property type="nucleotide sequence ID" value="XM_013559606.1"/>
</dbReference>
<organism evidence="2 3">
    <name type="scientific">Lingula anatina</name>
    <name type="common">Brachiopod</name>
    <name type="synonym">Lingula unguis</name>
    <dbReference type="NCBI Taxonomy" id="7574"/>
    <lineage>
        <taxon>Eukaryota</taxon>
        <taxon>Metazoa</taxon>
        <taxon>Spiralia</taxon>
        <taxon>Lophotrochozoa</taxon>
        <taxon>Brachiopoda</taxon>
        <taxon>Linguliformea</taxon>
        <taxon>Lingulata</taxon>
        <taxon>Lingulida</taxon>
        <taxon>Linguloidea</taxon>
        <taxon>Lingulidae</taxon>
        <taxon>Lingula</taxon>
    </lineage>
</organism>
<dbReference type="GeneID" id="106176994"/>
<dbReference type="InterPro" id="IPR035234">
    <property type="entry name" value="IgGFc-bd_N"/>
</dbReference>
<dbReference type="Proteomes" id="UP000085678">
    <property type="component" value="Unplaced"/>
</dbReference>
<name>A0A1S3JXA3_LINAN</name>
<proteinExistence type="predicted"/>
<evidence type="ECO:0000259" key="1">
    <source>
        <dbReference type="Pfam" id="PF17517"/>
    </source>
</evidence>
<protein>
    <submittedName>
        <fullName evidence="3">IgGFc-binding protein</fullName>
    </submittedName>
</protein>
<dbReference type="STRING" id="7574.A0A1S3JXA3"/>
<feature type="domain" description="IgGFc-binding protein N-terminal" evidence="1">
    <location>
        <begin position="32"/>
        <end position="176"/>
    </location>
</feature>
<dbReference type="Pfam" id="PF17517">
    <property type="entry name" value="IgGFc_binding"/>
    <property type="match status" value="1"/>
</dbReference>
<dbReference type="OrthoDB" id="6142386at2759"/>
<evidence type="ECO:0000313" key="2">
    <source>
        <dbReference type="Proteomes" id="UP000085678"/>
    </source>
</evidence>
<dbReference type="KEGG" id="lak:106176994"/>
<sequence length="208" mass="22902">MTGSSVQSRGIYITASDEIIVYAVNKEHYSSDSFLVIPADVLGTDYFVPAWPRNTAVSGRQEPAQIGVVATENSTSVNFTMPSHSFSCSYNGQTYSSGDSFTVSLDRCQTFQLQCDEDLTGARVTSDKPIGVVSGSKRTELLSTSSSRSSDHIEEMIPSVPTLGRRFLTAPLSERHCARNHGNSTGYDNRNQHVHFERWRIPTATRLV</sequence>
<accession>A0A1S3JXA3</accession>